<protein>
    <submittedName>
        <fullName evidence="2">Uncharacterized protein</fullName>
    </submittedName>
</protein>
<accession>A0A9W7A3D1</accession>
<dbReference type="AlphaFoldDB" id="A0A9W7A3D1"/>
<organism evidence="2 3">
    <name type="scientific">Triparma retinervis</name>
    <dbReference type="NCBI Taxonomy" id="2557542"/>
    <lineage>
        <taxon>Eukaryota</taxon>
        <taxon>Sar</taxon>
        <taxon>Stramenopiles</taxon>
        <taxon>Ochrophyta</taxon>
        <taxon>Bolidophyceae</taxon>
        <taxon>Parmales</taxon>
        <taxon>Triparmaceae</taxon>
        <taxon>Triparma</taxon>
    </lineage>
</organism>
<sequence length="180" mass="19553">MLVHPGRVRRSRCNSSPAHAKADQLGTLPGVVLADPDHGTMPSQGIAVRSTPQFNAYLGISEENVPDFAFAPAFPEFFDANEQANGFPAEWPNTARSIQNAEASICDAFIRTIFGWRPSWGAFSADDNTDFDAIIEASIWNKSTGRGGFKGTLSNVRTPFGDINLEASDTGINWEWSSKS</sequence>
<dbReference type="Proteomes" id="UP001165082">
    <property type="component" value="Unassembled WGS sequence"/>
</dbReference>
<dbReference type="OrthoDB" id="10435113at2759"/>
<evidence type="ECO:0000313" key="3">
    <source>
        <dbReference type="Proteomes" id="UP001165082"/>
    </source>
</evidence>
<comment type="caution">
    <text evidence="2">The sequence shown here is derived from an EMBL/GenBank/DDBJ whole genome shotgun (WGS) entry which is preliminary data.</text>
</comment>
<gene>
    <name evidence="2" type="ORF">TrRE_jg7267</name>
</gene>
<keyword evidence="3" id="KW-1185">Reference proteome</keyword>
<feature type="compositionally biased region" description="Basic residues" evidence="1">
    <location>
        <begin position="1"/>
        <end position="12"/>
    </location>
</feature>
<evidence type="ECO:0000313" key="2">
    <source>
        <dbReference type="EMBL" id="GMH63331.1"/>
    </source>
</evidence>
<proteinExistence type="predicted"/>
<dbReference type="EMBL" id="BRXZ01002492">
    <property type="protein sequence ID" value="GMH63331.1"/>
    <property type="molecule type" value="Genomic_DNA"/>
</dbReference>
<reference evidence="2" key="1">
    <citation type="submission" date="2022-07" db="EMBL/GenBank/DDBJ databases">
        <title>Genome analysis of Parmales, a sister group of diatoms, reveals the evolutionary specialization of diatoms from phago-mixotrophs to photoautotrophs.</title>
        <authorList>
            <person name="Ban H."/>
            <person name="Sato S."/>
            <person name="Yoshikawa S."/>
            <person name="Kazumasa Y."/>
            <person name="Nakamura Y."/>
            <person name="Ichinomiya M."/>
            <person name="Saitoh K."/>
            <person name="Sato N."/>
            <person name="Blanc-Mathieu R."/>
            <person name="Endo H."/>
            <person name="Kuwata A."/>
            <person name="Ogata H."/>
        </authorList>
    </citation>
    <scope>NUCLEOTIDE SEQUENCE</scope>
</reference>
<name>A0A9W7A3D1_9STRA</name>
<evidence type="ECO:0000256" key="1">
    <source>
        <dbReference type="SAM" id="MobiDB-lite"/>
    </source>
</evidence>
<feature type="region of interest" description="Disordered" evidence="1">
    <location>
        <begin position="1"/>
        <end position="22"/>
    </location>
</feature>